<dbReference type="PANTHER" id="PTHR42733:SF12">
    <property type="entry name" value="PROTEINASE"/>
    <property type="match status" value="1"/>
</dbReference>
<protein>
    <submittedName>
        <fullName evidence="3">Protease I</fullName>
    </submittedName>
</protein>
<organism evidence="3 4">
    <name type="scientific">Geodermatophilus nigrescens</name>
    <dbReference type="NCBI Taxonomy" id="1070870"/>
    <lineage>
        <taxon>Bacteria</taxon>
        <taxon>Bacillati</taxon>
        <taxon>Actinomycetota</taxon>
        <taxon>Actinomycetes</taxon>
        <taxon>Geodermatophilales</taxon>
        <taxon>Geodermatophilaceae</taxon>
        <taxon>Geodermatophilus</taxon>
    </lineage>
</organism>
<dbReference type="OrthoDB" id="9792284at2"/>
<dbReference type="SUPFAM" id="SSF52317">
    <property type="entry name" value="Class I glutamine amidotransferase-like"/>
    <property type="match status" value="1"/>
</dbReference>
<dbReference type="Proteomes" id="UP000184471">
    <property type="component" value="Unassembled WGS sequence"/>
</dbReference>
<dbReference type="Pfam" id="PF01965">
    <property type="entry name" value="DJ-1_PfpI"/>
    <property type="match status" value="1"/>
</dbReference>
<sequence length="191" mass="20415">MAGELDGRRVAILAADGVERVELEQPRRALDDAGARTDVLSIHDGEIQARDNDLEDAGTFGVDRLVGAASVDEYDALLLPGGTVNPDQLRMQPAAVGFVRDFVESGKPVASICHGPWNFVEADVARGRRLTSYPSIRTDLRNAGAEVVDEQVVTDGNITTSRSPDDLPAFCERIVQEFARAPQAASAGGRS</sequence>
<accession>A0A1M5F1I3</accession>
<dbReference type="Gene3D" id="3.40.50.880">
    <property type="match status" value="1"/>
</dbReference>
<keyword evidence="3" id="KW-0378">Hydrolase</keyword>
<dbReference type="InterPro" id="IPR029062">
    <property type="entry name" value="Class_I_gatase-like"/>
</dbReference>
<evidence type="ECO:0000313" key="3">
    <source>
        <dbReference type="EMBL" id="SHF85296.1"/>
    </source>
</evidence>
<dbReference type="CDD" id="cd03134">
    <property type="entry name" value="GATase1_PfpI_like"/>
    <property type="match status" value="1"/>
</dbReference>
<feature type="domain" description="DJ-1/PfpI" evidence="2">
    <location>
        <begin position="8"/>
        <end position="176"/>
    </location>
</feature>
<reference evidence="3 4" key="1">
    <citation type="submission" date="2016-11" db="EMBL/GenBank/DDBJ databases">
        <authorList>
            <person name="Jaros S."/>
            <person name="Januszkiewicz K."/>
            <person name="Wedrychowicz H."/>
        </authorList>
    </citation>
    <scope>NUCLEOTIDE SEQUENCE [LARGE SCALE GENOMIC DNA]</scope>
    <source>
        <strain evidence="3 4">DSM 45408</strain>
    </source>
</reference>
<keyword evidence="4" id="KW-1185">Reference proteome</keyword>
<dbReference type="STRING" id="1070870.SAMN05444351_1031"/>
<dbReference type="InterPro" id="IPR002818">
    <property type="entry name" value="DJ-1/PfpI"/>
</dbReference>
<keyword evidence="3" id="KW-0645">Protease</keyword>
<comment type="similarity">
    <text evidence="1">Belongs to the peptidase C56 family.</text>
</comment>
<evidence type="ECO:0000313" key="4">
    <source>
        <dbReference type="Proteomes" id="UP000184471"/>
    </source>
</evidence>
<proteinExistence type="inferred from homology"/>
<gene>
    <name evidence="3" type="ORF">SAMN05444351_1031</name>
</gene>
<dbReference type="PANTHER" id="PTHR42733">
    <property type="entry name" value="DJ-1 PROTEIN"/>
    <property type="match status" value="1"/>
</dbReference>
<dbReference type="NCBIfam" id="TIGR01382">
    <property type="entry name" value="PfpI"/>
    <property type="match status" value="1"/>
</dbReference>
<evidence type="ECO:0000259" key="2">
    <source>
        <dbReference type="Pfam" id="PF01965"/>
    </source>
</evidence>
<dbReference type="AlphaFoldDB" id="A0A1M5F1I3"/>
<dbReference type="RefSeq" id="WP_073418968.1">
    <property type="nucleotide sequence ID" value="NZ_FQVX01000001.1"/>
</dbReference>
<dbReference type="InterPro" id="IPR006286">
    <property type="entry name" value="C56_PfpI-like"/>
</dbReference>
<evidence type="ECO:0000256" key="1">
    <source>
        <dbReference type="ARBA" id="ARBA00008542"/>
    </source>
</evidence>
<name>A0A1M5F1I3_9ACTN</name>
<dbReference type="GO" id="GO:0008233">
    <property type="term" value="F:peptidase activity"/>
    <property type="evidence" value="ECO:0007669"/>
    <property type="project" value="UniProtKB-KW"/>
</dbReference>
<dbReference type="PROSITE" id="PS51276">
    <property type="entry name" value="PEPTIDASE_C56_PFPI"/>
    <property type="match status" value="1"/>
</dbReference>
<dbReference type="EMBL" id="FQVX01000001">
    <property type="protein sequence ID" value="SHF85296.1"/>
    <property type="molecule type" value="Genomic_DNA"/>
</dbReference>
<dbReference type="GO" id="GO:0006508">
    <property type="term" value="P:proteolysis"/>
    <property type="evidence" value="ECO:0007669"/>
    <property type="project" value="UniProtKB-KW"/>
</dbReference>